<dbReference type="InterPro" id="IPR006140">
    <property type="entry name" value="D-isomer_DH_NAD-bd"/>
</dbReference>
<dbReference type="Pfam" id="PF00389">
    <property type="entry name" value="2-Hacid_dh"/>
    <property type="match status" value="1"/>
</dbReference>
<proteinExistence type="inferred from homology"/>
<dbReference type="PROSITE" id="PS00671">
    <property type="entry name" value="D_2_HYDROXYACID_DH_3"/>
    <property type="match status" value="1"/>
</dbReference>
<dbReference type="Proteomes" id="UP000243333">
    <property type="component" value="Unassembled WGS sequence"/>
</dbReference>
<evidence type="ECO:0000259" key="6">
    <source>
        <dbReference type="Pfam" id="PF02826"/>
    </source>
</evidence>
<protein>
    <submittedName>
        <fullName evidence="7">Lactate dehydrogenase</fullName>
    </submittedName>
</protein>
<dbReference type="CDD" id="cd05301">
    <property type="entry name" value="GDH"/>
    <property type="match status" value="1"/>
</dbReference>
<dbReference type="Pfam" id="PF02826">
    <property type="entry name" value="2-Hacid_dh_C"/>
    <property type="match status" value="1"/>
</dbReference>
<comment type="similarity">
    <text evidence="1 4">Belongs to the D-isomer specific 2-hydroxyacid dehydrogenase family.</text>
</comment>
<evidence type="ECO:0000256" key="4">
    <source>
        <dbReference type="RuleBase" id="RU003719"/>
    </source>
</evidence>
<dbReference type="GO" id="GO:0016618">
    <property type="term" value="F:hydroxypyruvate reductase [NAD(P)H] activity"/>
    <property type="evidence" value="ECO:0007669"/>
    <property type="project" value="TreeGrafter"/>
</dbReference>
<keyword evidence="8" id="KW-1185">Reference proteome</keyword>
<dbReference type="STRING" id="1123285.SAMN05660235_01209"/>
<dbReference type="InterPro" id="IPR006139">
    <property type="entry name" value="D-isomer_2_OHA_DH_cat_dom"/>
</dbReference>
<evidence type="ECO:0000256" key="1">
    <source>
        <dbReference type="ARBA" id="ARBA00005854"/>
    </source>
</evidence>
<sequence>MAKFNVYVTRRIPDKALEILRQRCQVEVNPEDRVLTRDELLAKVAGRDAVLCLLTDTIDDAVLAAAGKQCRIFANYAVGYNNIDVAAATKRGIFISNTPDVLTAATADMAWALLFAVARRVVEGDKFTRAGKFHGWGPLLMLGQEVTGKTVGIIGAGRIGAAFARRAKGFDMKILYTGRSRKPDFERETGATYVDFDTLLREADFISLHVPLTPETHHLIGERELKLMKSTAILINTARGPVVDEKALVAALRQGEIWGAGLDVFENEPALAEGLAELDNVVIPPHLGSATLETRTKMGLVAVENILAALDGRMPPNCLNPEARNFQ</sequence>
<evidence type="ECO:0000313" key="8">
    <source>
        <dbReference type="Proteomes" id="UP000243333"/>
    </source>
</evidence>
<evidence type="ECO:0000313" key="7">
    <source>
        <dbReference type="EMBL" id="SDF32744.1"/>
    </source>
</evidence>
<dbReference type="FunFam" id="3.40.50.720:FF:000462">
    <property type="entry name" value="Glyoxylate reductase (NADP+)"/>
    <property type="match status" value="1"/>
</dbReference>
<dbReference type="EMBL" id="FNBU01000007">
    <property type="protein sequence ID" value="SDF32744.1"/>
    <property type="molecule type" value="Genomic_DNA"/>
</dbReference>
<dbReference type="RefSeq" id="WP_093689057.1">
    <property type="nucleotide sequence ID" value="NZ_FNBU01000007.1"/>
</dbReference>
<dbReference type="OrthoDB" id="9805416at2"/>
<dbReference type="AlphaFoldDB" id="A0A1G7K6X5"/>
<dbReference type="GO" id="GO:0005829">
    <property type="term" value="C:cytosol"/>
    <property type="evidence" value="ECO:0007669"/>
    <property type="project" value="TreeGrafter"/>
</dbReference>
<organism evidence="7 8">
    <name type="scientific">Sporolituus thermophilus DSM 23256</name>
    <dbReference type="NCBI Taxonomy" id="1123285"/>
    <lineage>
        <taxon>Bacteria</taxon>
        <taxon>Bacillati</taxon>
        <taxon>Bacillota</taxon>
        <taxon>Negativicutes</taxon>
        <taxon>Selenomonadales</taxon>
        <taxon>Sporomusaceae</taxon>
        <taxon>Sporolituus</taxon>
    </lineage>
</organism>
<dbReference type="SUPFAM" id="SSF52283">
    <property type="entry name" value="Formate/glycerate dehydrogenase catalytic domain-like"/>
    <property type="match status" value="1"/>
</dbReference>
<evidence type="ECO:0000256" key="2">
    <source>
        <dbReference type="ARBA" id="ARBA00023002"/>
    </source>
</evidence>
<dbReference type="InterPro" id="IPR036291">
    <property type="entry name" value="NAD(P)-bd_dom_sf"/>
</dbReference>
<keyword evidence="2 4" id="KW-0560">Oxidoreductase</keyword>
<dbReference type="InterPro" id="IPR050223">
    <property type="entry name" value="D-isomer_2-hydroxyacid_DH"/>
</dbReference>
<dbReference type="GO" id="GO:0030267">
    <property type="term" value="F:glyoxylate reductase (NADPH) activity"/>
    <property type="evidence" value="ECO:0007669"/>
    <property type="project" value="TreeGrafter"/>
</dbReference>
<feature type="domain" description="D-isomer specific 2-hydroxyacid dehydrogenase catalytic" evidence="5">
    <location>
        <begin position="6"/>
        <end position="320"/>
    </location>
</feature>
<dbReference type="Gene3D" id="3.40.50.720">
    <property type="entry name" value="NAD(P)-binding Rossmann-like Domain"/>
    <property type="match status" value="2"/>
</dbReference>
<evidence type="ECO:0000256" key="3">
    <source>
        <dbReference type="ARBA" id="ARBA00023027"/>
    </source>
</evidence>
<feature type="domain" description="D-isomer specific 2-hydroxyacid dehydrogenase NAD-binding" evidence="6">
    <location>
        <begin position="112"/>
        <end position="288"/>
    </location>
</feature>
<name>A0A1G7K6X5_9FIRM</name>
<reference evidence="8" key="1">
    <citation type="submission" date="2016-10" db="EMBL/GenBank/DDBJ databases">
        <authorList>
            <person name="Varghese N."/>
            <person name="Submissions S."/>
        </authorList>
    </citation>
    <scope>NUCLEOTIDE SEQUENCE [LARGE SCALE GENOMIC DNA]</scope>
    <source>
        <strain evidence="8">DSM 23256</strain>
    </source>
</reference>
<accession>A0A1G7K6X5</accession>
<keyword evidence="3" id="KW-0520">NAD</keyword>
<dbReference type="InterPro" id="IPR029753">
    <property type="entry name" value="D-isomer_DH_CS"/>
</dbReference>
<dbReference type="PROSITE" id="PS00670">
    <property type="entry name" value="D_2_HYDROXYACID_DH_2"/>
    <property type="match status" value="1"/>
</dbReference>
<dbReference type="PANTHER" id="PTHR10996:SF178">
    <property type="entry name" value="2-HYDROXYACID DEHYDROGENASE YGL185C-RELATED"/>
    <property type="match status" value="1"/>
</dbReference>
<evidence type="ECO:0000259" key="5">
    <source>
        <dbReference type="Pfam" id="PF00389"/>
    </source>
</evidence>
<dbReference type="GO" id="GO:0051287">
    <property type="term" value="F:NAD binding"/>
    <property type="evidence" value="ECO:0007669"/>
    <property type="project" value="InterPro"/>
</dbReference>
<dbReference type="SUPFAM" id="SSF51735">
    <property type="entry name" value="NAD(P)-binding Rossmann-fold domains"/>
    <property type="match status" value="1"/>
</dbReference>
<gene>
    <name evidence="7" type="ORF">SAMN05660235_01209</name>
</gene>
<dbReference type="PANTHER" id="PTHR10996">
    <property type="entry name" value="2-HYDROXYACID DEHYDROGENASE-RELATED"/>
    <property type="match status" value="1"/>
</dbReference>